<dbReference type="EMBL" id="JBBNAF010000010">
    <property type="protein sequence ID" value="KAK9107011.1"/>
    <property type="molecule type" value="Genomic_DNA"/>
</dbReference>
<dbReference type="Proteomes" id="UP001420932">
    <property type="component" value="Unassembled WGS sequence"/>
</dbReference>
<accession>A0AAP0I349</accession>
<keyword evidence="2" id="KW-1185">Reference proteome</keyword>
<comment type="caution">
    <text evidence="1">The sequence shown here is derived from an EMBL/GenBank/DDBJ whole genome shotgun (WGS) entry which is preliminary data.</text>
</comment>
<evidence type="ECO:0000313" key="2">
    <source>
        <dbReference type="Proteomes" id="UP001420932"/>
    </source>
</evidence>
<protein>
    <submittedName>
        <fullName evidence="1">Uncharacterized protein</fullName>
    </submittedName>
</protein>
<gene>
    <name evidence="1" type="ORF">Syun_023022</name>
</gene>
<dbReference type="AlphaFoldDB" id="A0AAP0I349"/>
<reference evidence="1 2" key="1">
    <citation type="submission" date="2024-01" db="EMBL/GenBank/DDBJ databases">
        <title>Genome assemblies of Stephania.</title>
        <authorList>
            <person name="Yang L."/>
        </authorList>
    </citation>
    <scope>NUCLEOTIDE SEQUENCE [LARGE SCALE GENOMIC DNA]</scope>
    <source>
        <strain evidence="1">YNDBR</strain>
        <tissue evidence="1">Leaf</tissue>
    </source>
</reference>
<proteinExistence type="predicted"/>
<organism evidence="1 2">
    <name type="scientific">Stephania yunnanensis</name>
    <dbReference type="NCBI Taxonomy" id="152371"/>
    <lineage>
        <taxon>Eukaryota</taxon>
        <taxon>Viridiplantae</taxon>
        <taxon>Streptophyta</taxon>
        <taxon>Embryophyta</taxon>
        <taxon>Tracheophyta</taxon>
        <taxon>Spermatophyta</taxon>
        <taxon>Magnoliopsida</taxon>
        <taxon>Ranunculales</taxon>
        <taxon>Menispermaceae</taxon>
        <taxon>Menispermoideae</taxon>
        <taxon>Cissampelideae</taxon>
        <taxon>Stephania</taxon>
    </lineage>
</organism>
<sequence length="119" mass="12582">MHLTILFLLQNYSYIERSPGVAPRTPAGRSIRAPSPRLAHTASLLAPSLVVLSIASFAGGSAHPCLSSLLRTSVAPSVPSPPSPLLVDLSGQIPHCRLLSLANTSHTFSFNRPLRPSPP</sequence>
<evidence type="ECO:0000313" key="1">
    <source>
        <dbReference type="EMBL" id="KAK9107011.1"/>
    </source>
</evidence>
<name>A0AAP0I349_9MAGN</name>